<feature type="signal peptide" evidence="2">
    <location>
        <begin position="1"/>
        <end position="21"/>
    </location>
</feature>
<gene>
    <name evidence="3" type="ORF">TCAL_09642</name>
</gene>
<evidence type="ECO:0000256" key="2">
    <source>
        <dbReference type="SAM" id="SignalP"/>
    </source>
</evidence>
<keyword evidence="4" id="KW-1185">Reference proteome</keyword>
<sequence>MHLKAVILGVWLCQTIVTNDAQYSNAQLDQDHLSVLDSPSELERLVFNVYNARHWLLLFHHDHCNKCVYESIQAIAFAKWIQDLGLDPPLHLGVISCSKNEDQWRESASFKKYCDPSLRKEDRMFLIKPQSQSLESDAVPLPNSHLKHLERLQNAIGRQLAGNWTSLGDQELLSSMTDSSKSEILLDWPNDNINDEVLLVAEMDLNRKRIWIHRRTDVKSTYDERLNFVQDPNGSNPRLRSNLDNTDVCDAWRPNWLLNILSSFLCPKSDPSDCDIERDLFPTLDLMSAKKETFSVRGFESKFKDICQSIQVEKEEDSSGDATRIDDQDVQLKRYNLVEVAGEICELDNNFGSNRSKFISEAEQLHKRPGRDCHRSAKNDNINNNNDHCHHNNNHHDHHNNNSNN</sequence>
<evidence type="ECO:0000313" key="3">
    <source>
        <dbReference type="EMBL" id="TRY69989.1"/>
    </source>
</evidence>
<keyword evidence="2" id="KW-0732">Signal</keyword>
<evidence type="ECO:0000313" key="4">
    <source>
        <dbReference type="Proteomes" id="UP000318571"/>
    </source>
</evidence>
<feature type="compositionally biased region" description="Basic and acidic residues" evidence="1">
    <location>
        <begin position="362"/>
        <end position="378"/>
    </location>
</feature>
<dbReference type="EMBL" id="VCGU01000009">
    <property type="protein sequence ID" value="TRY69989.1"/>
    <property type="molecule type" value="Genomic_DNA"/>
</dbReference>
<feature type="region of interest" description="Disordered" evidence="1">
    <location>
        <begin position="362"/>
        <end position="405"/>
    </location>
</feature>
<proteinExistence type="predicted"/>
<organism evidence="3 4">
    <name type="scientific">Tigriopus californicus</name>
    <name type="common">Marine copepod</name>
    <dbReference type="NCBI Taxonomy" id="6832"/>
    <lineage>
        <taxon>Eukaryota</taxon>
        <taxon>Metazoa</taxon>
        <taxon>Ecdysozoa</taxon>
        <taxon>Arthropoda</taxon>
        <taxon>Crustacea</taxon>
        <taxon>Multicrustacea</taxon>
        <taxon>Hexanauplia</taxon>
        <taxon>Copepoda</taxon>
        <taxon>Harpacticoida</taxon>
        <taxon>Harpacticidae</taxon>
        <taxon>Tigriopus</taxon>
    </lineage>
</organism>
<name>A0A553NX32_TIGCA</name>
<evidence type="ECO:0000256" key="1">
    <source>
        <dbReference type="SAM" id="MobiDB-lite"/>
    </source>
</evidence>
<evidence type="ECO:0008006" key="5">
    <source>
        <dbReference type="Google" id="ProtNLM"/>
    </source>
</evidence>
<feature type="chain" id="PRO_5021728098" description="Thioredoxin domain-containing protein" evidence="2">
    <location>
        <begin position="22"/>
        <end position="405"/>
    </location>
</feature>
<dbReference type="AlphaFoldDB" id="A0A553NX32"/>
<dbReference type="Proteomes" id="UP000318571">
    <property type="component" value="Chromosome 9"/>
</dbReference>
<reference evidence="3 4" key="1">
    <citation type="journal article" date="2018" name="Nat. Ecol. Evol.">
        <title>Genomic signatures of mitonuclear coevolution across populations of Tigriopus californicus.</title>
        <authorList>
            <person name="Barreto F.S."/>
            <person name="Watson E.T."/>
            <person name="Lima T.G."/>
            <person name="Willett C.S."/>
            <person name="Edmands S."/>
            <person name="Li W."/>
            <person name="Burton R.S."/>
        </authorList>
    </citation>
    <scope>NUCLEOTIDE SEQUENCE [LARGE SCALE GENOMIC DNA]</scope>
    <source>
        <strain evidence="3 4">San Diego</strain>
    </source>
</reference>
<accession>A0A553NX32</accession>
<comment type="caution">
    <text evidence="3">The sequence shown here is derived from an EMBL/GenBank/DDBJ whole genome shotgun (WGS) entry which is preliminary data.</text>
</comment>
<protein>
    <recommendedName>
        <fullName evidence="5">Thioredoxin domain-containing protein</fullName>
    </recommendedName>
</protein>